<feature type="compositionally biased region" description="Basic and acidic residues" evidence="3">
    <location>
        <begin position="65"/>
        <end position="96"/>
    </location>
</feature>
<keyword evidence="2" id="KW-0813">Transport</keyword>
<evidence type="ECO:0000256" key="1">
    <source>
        <dbReference type="ARBA" id="ARBA00009477"/>
    </source>
</evidence>
<dbReference type="GO" id="GO:0016020">
    <property type="term" value="C:membrane"/>
    <property type="evidence" value="ECO:0007669"/>
    <property type="project" value="InterPro"/>
</dbReference>
<dbReference type="Gene3D" id="2.40.30.170">
    <property type="match status" value="1"/>
</dbReference>
<organism evidence="8 9">
    <name type="scientific">Guyparkeria halophila</name>
    <dbReference type="NCBI Taxonomy" id="47960"/>
    <lineage>
        <taxon>Bacteria</taxon>
        <taxon>Pseudomonadati</taxon>
        <taxon>Pseudomonadota</taxon>
        <taxon>Gammaproteobacteria</taxon>
        <taxon>Chromatiales</taxon>
        <taxon>Thioalkalibacteraceae</taxon>
        <taxon>Guyparkeria</taxon>
    </lineage>
</organism>
<feature type="signal peptide" evidence="4">
    <location>
        <begin position="1"/>
        <end position="29"/>
    </location>
</feature>
<dbReference type="Proteomes" id="UP000427716">
    <property type="component" value="Chromosome"/>
</dbReference>
<dbReference type="InterPro" id="IPR058647">
    <property type="entry name" value="BSH_CzcB-like"/>
</dbReference>
<dbReference type="InterPro" id="IPR058792">
    <property type="entry name" value="Beta-barrel_RND_2"/>
</dbReference>
<evidence type="ECO:0000313" key="8">
    <source>
        <dbReference type="EMBL" id="QGT77740.1"/>
    </source>
</evidence>
<dbReference type="Pfam" id="PF25973">
    <property type="entry name" value="BSH_CzcB"/>
    <property type="match status" value="1"/>
</dbReference>
<protein>
    <submittedName>
        <fullName evidence="8">Efflux RND transporter periplasmic adaptor subunit</fullName>
    </submittedName>
</protein>
<dbReference type="PANTHER" id="PTHR30097:SF4">
    <property type="entry name" value="SLR6042 PROTEIN"/>
    <property type="match status" value="1"/>
</dbReference>
<dbReference type="FunFam" id="2.40.30.170:FF:000010">
    <property type="entry name" value="Efflux RND transporter periplasmic adaptor subunit"/>
    <property type="match status" value="1"/>
</dbReference>
<dbReference type="AlphaFoldDB" id="A0A6I6CWN7"/>
<feature type="domain" description="CzcB-like C-terminal circularly permuted SH3-like" evidence="7">
    <location>
        <begin position="378"/>
        <end position="436"/>
    </location>
</feature>
<evidence type="ECO:0000259" key="5">
    <source>
        <dbReference type="Pfam" id="PF25954"/>
    </source>
</evidence>
<dbReference type="Pfam" id="PF25954">
    <property type="entry name" value="Beta-barrel_RND_2"/>
    <property type="match status" value="1"/>
</dbReference>
<dbReference type="KEGG" id="ghl:GM160_01890"/>
<proteinExistence type="inferred from homology"/>
<sequence>MNRTNHTYRRLSYSIALALMVGLAGPAAAETGGKHADHEEPKAGHEEKEAGHEDHQGHEEEEAGHEDHEGHKEEETGHEDHEGQGEKDSHQGHEEAGADAVHLTDEQLAPLTIRTAPAEPGSAESLLSLPATVTFNADRVAMIGPRVRAKLVRMSKGLGDSVSAGEVIAEMDSVALGQAKAAYLKARARFETALSHFERQKALNAEQIASDATLVEARGRYREARADRDAAVETLRLYGLSREAIKAIDANSEQPLSRYSLTSPIDGVLQRRDVSPGQTVGPESTPIHVVDTDTVWLEMDAFEKQIADLAVGQTVRLSLPALPEQGFQGRVDWISRELAAGSRTLTVRAVIDNPDDLLRAGMFGTATVQTDGHAGALLVPVGAVQRLEDKPHVFVPGDEPGAFRAKPVNVGHESNGMVEVSSGIEAGQPVVVEGAFDLMSILTAGGRSAAHSH</sequence>
<dbReference type="Gene3D" id="2.40.50.100">
    <property type="match status" value="1"/>
</dbReference>
<dbReference type="PANTHER" id="PTHR30097">
    <property type="entry name" value="CATION EFFLUX SYSTEM PROTEIN CUSB"/>
    <property type="match status" value="1"/>
</dbReference>
<name>A0A6I6CWN7_9GAMM</name>
<dbReference type="GO" id="GO:0030288">
    <property type="term" value="C:outer membrane-bounded periplasmic space"/>
    <property type="evidence" value="ECO:0007669"/>
    <property type="project" value="TreeGrafter"/>
</dbReference>
<evidence type="ECO:0000256" key="2">
    <source>
        <dbReference type="ARBA" id="ARBA00022448"/>
    </source>
</evidence>
<dbReference type="GO" id="GO:0022857">
    <property type="term" value="F:transmembrane transporter activity"/>
    <property type="evidence" value="ECO:0007669"/>
    <property type="project" value="InterPro"/>
</dbReference>
<dbReference type="Gene3D" id="1.10.287.470">
    <property type="entry name" value="Helix hairpin bin"/>
    <property type="match status" value="1"/>
</dbReference>
<reference evidence="8 9" key="1">
    <citation type="submission" date="2019-11" db="EMBL/GenBank/DDBJ databases">
        <authorList>
            <person name="Zhang J."/>
            <person name="Sun C."/>
        </authorList>
    </citation>
    <scope>NUCLEOTIDE SEQUENCE [LARGE SCALE GENOMIC DNA]</scope>
    <source>
        <strain evidence="9">sp2</strain>
    </source>
</reference>
<evidence type="ECO:0000259" key="6">
    <source>
        <dbReference type="Pfam" id="PF25973"/>
    </source>
</evidence>
<dbReference type="Pfam" id="PF25975">
    <property type="entry name" value="CzcB_C"/>
    <property type="match status" value="1"/>
</dbReference>
<gene>
    <name evidence="8" type="ORF">GM160_01890</name>
</gene>
<evidence type="ECO:0000259" key="7">
    <source>
        <dbReference type="Pfam" id="PF25975"/>
    </source>
</evidence>
<evidence type="ECO:0000313" key="9">
    <source>
        <dbReference type="Proteomes" id="UP000427716"/>
    </source>
</evidence>
<keyword evidence="4" id="KW-0732">Signal</keyword>
<comment type="similarity">
    <text evidence="1">Belongs to the membrane fusion protein (MFP) (TC 8.A.1) family.</text>
</comment>
<dbReference type="EMBL" id="CP046415">
    <property type="protein sequence ID" value="QGT77740.1"/>
    <property type="molecule type" value="Genomic_DNA"/>
</dbReference>
<dbReference type="InterPro" id="IPR058649">
    <property type="entry name" value="CzcB_C"/>
</dbReference>
<evidence type="ECO:0000256" key="4">
    <source>
        <dbReference type="SAM" id="SignalP"/>
    </source>
</evidence>
<feature type="domain" description="CzcB-like barrel-sandwich hybrid" evidence="6">
    <location>
        <begin position="139"/>
        <end position="289"/>
    </location>
</feature>
<dbReference type="InterPro" id="IPR006143">
    <property type="entry name" value="RND_pump_MFP"/>
</dbReference>
<dbReference type="InterPro" id="IPR051909">
    <property type="entry name" value="MFP_Cation_Efflux"/>
</dbReference>
<dbReference type="GO" id="GO:0046914">
    <property type="term" value="F:transition metal ion binding"/>
    <property type="evidence" value="ECO:0007669"/>
    <property type="project" value="TreeGrafter"/>
</dbReference>
<dbReference type="GO" id="GO:0015679">
    <property type="term" value="P:plasma membrane copper ion transport"/>
    <property type="evidence" value="ECO:0007669"/>
    <property type="project" value="TreeGrafter"/>
</dbReference>
<feature type="compositionally biased region" description="Basic and acidic residues" evidence="3">
    <location>
        <begin position="32"/>
        <end position="58"/>
    </location>
</feature>
<dbReference type="NCBIfam" id="TIGR01730">
    <property type="entry name" value="RND_mfp"/>
    <property type="match status" value="1"/>
</dbReference>
<evidence type="ECO:0000256" key="3">
    <source>
        <dbReference type="SAM" id="MobiDB-lite"/>
    </source>
</evidence>
<accession>A0A6I6CWN7</accession>
<dbReference type="SUPFAM" id="SSF111369">
    <property type="entry name" value="HlyD-like secretion proteins"/>
    <property type="match status" value="1"/>
</dbReference>
<feature type="domain" description="CusB-like beta-barrel" evidence="5">
    <location>
        <begin position="294"/>
        <end position="370"/>
    </location>
</feature>
<keyword evidence="9" id="KW-1185">Reference proteome</keyword>
<feature type="chain" id="PRO_5026220493" evidence="4">
    <location>
        <begin position="30"/>
        <end position="453"/>
    </location>
</feature>
<dbReference type="GO" id="GO:0060003">
    <property type="term" value="P:copper ion export"/>
    <property type="evidence" value="ECO:0007669"/>
    <property type="project" value="TreeGrafter"/>
</dbReference>
<dbReference type="RefSeq" id="WP_156227712.1">
    <property type="nucleotide sequence ID" value="NZ_CP046415.1"/>
</dbReference>
<feature type="region of interest" description="Disordered" evidence="3">
    <location>
        <begin position="28"/>
        <end position="97"/>
    </location>
</feature>
<dbReference type="Gene3D" id="2.40.420.20">
    <property type="match status" value="1"/>
</dbReference>